<feature type="chain" id="PRO_5032381331" evidence="1">
    <location>
        <begin position="21"/>
        <end position="109"/>
    </location>
</feature>
<dbReference type="OrthoDB" id="7445506at2759"/>
<sequence>MNYRAIILICMMFIICGAYAGTYEFEFGTNQGEVIHTSNGIILPFIYETNKYIPVPPRMRLSYVRVLVNSLSPPKVDFDSTLNKVNIRFSLTQITLSTYTIVGKAVRTQ</sequence>
<name>A0A821VRA0_9NEOP</name>
<dbReference type="EMBL" id="CAJOBZ010000045">
    <property type="protein sequence ID" value="CAF4911690.1"/>
    <property type="molecule type" value="Genomic_DNA"/>
</dbReference>
<accession>A0A821VRA0</accession>
<organism evidence="2 3">
    <name type="scientific">Pieris macdunnoughi</name>
    <dbReference type="NCBI Taxonomy" id="345717"/>
    <lineage>
        <taxon>Eukaryota</taxon>
        <taxon>Metazoa</taxon>
        <taxon>Ecdysozoa</taxon>
        <taxon>Arthropoda</taxon>
        <taxon>Hexapoda</taxon>
        <taxon>Insecta</taxon>
        <taxon>Pterygota</taxon>
        <taxon>Neoptera</taxon>
        <taxon>Endopterygota</taxon>
        <taxon>Lepidoptera</taxon>
        <taxon>Glossata</taxon>
        <taxon>Ditrysia</taxon>
        <taxon>Papilionoidea</taxon>
        <taxon>Pieridae</taxon>
        <taxon>Pierinae</taxon>
        <taxon>Pieris</taxon>
    </lineage>
</organism>
<dbReference type="AlphaFoldDB" id="A0A821VRA0"/>
<keyword evidence="3" id="KW-1185">Reference proteome</keyword>
<gene>
    <name evidence="2" type="ORF">PMACD_LOCUS12193</name>
</gene>
<evidence type="ECO:0000256" key="1">
    <source>
        <dbReference type="SAM" id="SignalP"/>
    </source>
</evidence>
<comment type="caution">
    <text evidence="2">The sequence shown here is derived from an EMBL/GenBank/DDBJ whole genome shotgun (WGS) entry which is preliminary data.</text>
</comment>
<reference evidence="2" key="1">
    <citation type="submission" date="2021-02" db="EMBL/GenBank/DDBJ databases">
        <authorList>
            <person name="Steward A R."/>
        </authorList>
    </citation>
    <scope>NUCLEOTIDE SEQUENCE</scope>
</reference>
<dbReference type="Proteomes" id="UP000663880">
    <property type="component" value="Unassembled WGS sequence"/>
</dbReference>
<proteinExistence type="predicted"/>
<keyword evidence="1" id="KW-0732">Signal</keyword>
<protein>
    <submittedName>
        <fullName evidence="2">Uncharacterized protein</fullName>
    </submittedName>
</protein>
<evidence type="ECO:0000313" key="2">
    <source>
        <dbReference type="EMBL" id="CAF4911690.1"/>
    </source>
</evidence>
<evidence type="ECO:0000313" key="3">
    <source>
        <dbReference type="Proteomes" id="UP000663880"/>
    </source>
</evidence>
<feature type="signal peptide" evidence="1">
    <location>
        <begin position="1"/>
        <end position="20"/>
    </location>
</feature>